<dbReference type="SUPFAM" id="SSF52540">
    <property type="entry name" value="P-loop containing nucleoside triphosphate hydrolases"/>
    <property type="match status" value="1"/>
</dbReference>
<feature type="compositionally biased region" description="Low complexity" evidence="1">
    <location>
        <begin position="90"/>
        <end position="114"/>
    </location>
</feature>
<dbReference type="PANTHER" id="PTHR42698:SF1">
    <property type="entry name" value="GTPASE ERA, MITOCHONDRIAL"/>
    <property type="match status" value="1"/>
</dbReference>
<feature type="compositionally biased region" description="Low complexity" evidence="1">
    <location>
        <begin position="70"/>
        <end position="81"/>
    </location>
</feature>
<dbReference type="Pfam" id="PF01926">
    <property type="entry name" value="MMR_HSR1"/>
    <property type="match status" value="1"/>
</dbReference>
<feature type="compositionally biased region" description="Low complexity" evidence="1">
    <location>
        <begin position="205"/>
        <end position="223"/>
    </location>
</feature>
<organism evidence="4 5">
    <name type="scientific">Streptomyces chilikensis</name>
    <dbReference type="NCBI Taxonomy" id="1194079"/>
    <lineage>
        <taxon>Bacteria</taxon>
        <taxon>Bacillati</taxon>
        <taxon>Actinomycetota</taxon>
        <taxon>Actinomycetes</taxon>
        <taxon>Kitasatosporales</taxon>
        <taxon>Streptomycetaceae</taxon>
        <taxon>Streptomyces</taxon>
    </lineage>
</organism>
<feature type="transmembrane region" description="Helical" evidence="2">
    <location>
        <begin position="673"/>
        <end position="694"/>
    </location>
</feature>
<dbReference type="PANTHER" id="PTHR42698">
    <property type="entry name" value="GTPASE ERA"/>
    <property type="match status" value="1"/>
</dbReference>
<gene>
    <name evidence="4" type="ORF">AB0D95_15645</name>
</gene>
<sequence>MSAVADQDPTDRPERPEPEPGKEGPAAGHAGSAGATAPAGGADDDRPARSPRPAEEAGQPPARGWRRAWGRAASGGASARDASPRRTPDAQDAPRAAAEAHGAEPAGTDRAGTRPAGGGRGAPTRDGAGDEPGAARDGAGDEPGTAGRAHVRRVEGPAAHRAGAPPAGGTRGEGRPGVRRGAAAHGLPGPTGSLVRRAGPANPPSAAVRRVSAASASTPQSAADTVYGGRLRARLAALQELIGMSRARVDSRTLAEAGQVLDRAAERGSLSGRHTVVAIAGASGSGKSQLFNALAGIAISETGVRRPTTAAALTCSWSDGAAPLIDRLGVPGRLRRRPLQNPQDEERFDGLVLVDLPDHDSAAVQHREQVDRLLKLVDAVIWVVDPEKYADAVLHERYLRPMAGHAEVTFVVLNQIDRLSGEAADQVLDDLRRLLDEDGIALSEHGEPGATVLALSALTGEGVDDLKDALGRFVRERGAAARRIAADVDVAAARLRSVYTTGVRAGLSEEARDEFADGLAAAVGSRAAGEAAERAWRRGANQACGTPWLRLWRWYQGRRAPLTTRRFVLAQPADDETTARQRVEQAVRTVTERACQGMPEPWAQAVREAALRGAEGLPEELDELSRRAALPGRPPRPFWWPAAVLAQAAMTLVQIVGGLWLTGQIVGVFEAELGVPVLLMVIGIVGGPAIEWACRAAARGPARRHGLEAELRLREAAEECGRVRVLEPIAEEVARHREVREQYGVVSGVVPVGGGSLGGARSPSRVGQLSTTTL</sequence>
<evidence type="ECO:0000256" key="1">
    <source>
        <dbReference type="SAM" id="MobiDB-lite"/>
    </source>
</evidence>
<dbReference type="Proteomes" id="UP001551584">
    <property type="component" value="Unassembled WGS sequence"/>
</dbReference>
<evidence type="ECO:0000313" key="4">
    <source>
        <dbReference type="EMBL" id="MEU9578672.1"/>
    </source>
</evidence>
<dbReference type="InterPro" id="IPR006073">
    <property type="entry name" value="GTP-bd"/>
</dbReference>
<keyword evidence="2" id="KW-1133">Transmembrane helix</keyword>
<dbReference type="RefSeq" id="WP_359272894.1">
    <property type="nucleotide sequence ID" value="NZ_JBEZNA010000032.1"/>
</dbReference>
<keyword evidence="5" id="KW-1185">Reference proteome</keyword>
<evidence type="ECO:0000256" key="2">
    <source>
        <dbReference type="SAM" id="Phobius"/>
    </source>
</evidence>
<feature type="domain" description="G" evidence="3">
    <location>
        <begin position="277"/>
        <end position="392"/>
    </location>
</feature>
<accession>A0ABV3ER23</accession>
<comment type="caution">
    <text evidence="4">The sequence shown here is derived from an EMBL/GenBank/DDBJ whole genome shotgun (WGS) entry which is preliminary data.</text>
</comment>
<dbReference type="EMBL" id="JBEZNA010000032">
    <property type="protein sequence ID" value="MEU9578672.1"/>
    <property type="molecule type" value="Genomic_DNA"/>
</dbReference>
<dbReference type="InterPro" id="IPR005662">
    <property type="entry name" value="GTPase_Era-like"/>
</dbReference>
<dbReference type="CDD" id="cd11383">
    <property type="entry name" value="YfjP"/>
    <property type="match status" value="1"/>
</dbReference>
<evidence type="ECO:0000259" key="3">
    <source>
        <dbReference type="Pfam" id="PF01926"/>
    </source>
</evidence>
<keyword evidence="2" id="KW-0812">Transmembrane</keyword>
<protein>
    <submittedName>
        <fullName evidence="4">GTPase</fullName>
    </submittedName>
</protein>
<name>A0ABV3ER23_9ACTN</name>
<feature type="transmembrane region" description="Helical" evidence="2">
    <location>
        <begin position="638"/>
        <end position="661"/>
    </location>
</feature>
<keyword evidence="2" id="KW-0472">Membrane</keyword>
<reference evidence="4 5" key="1">
    <citation type="submission" date="2024-06" db="EMBL/GenBank/DDBJ databases">
        <title>The Natural Products Discovery Center: Release of the First 8490 Sequenced Strains for Exploring Actinobacteria Biosynthetic Diversity.</title>
        <authorList>
            <person name="Kalkreuter E."/>
            <person name="Kautsar S.A."/>
            <person name="Yang D."/>
            <person name="Bader C.D."/>
            <person name="Teijaro C.N."/>
            <person name="Fluegel L."/>
            <person name="Davis C.M."/>
            <person name="Simpson J.R."/>
            <person name="Lauterbach L."/>
            <person name="Steele A.D."/>
            <person name="Gui C."/>
            <person name="Meng S."/>
            <person name="Li G."/>
            <person name="Viehrig K."/>
            <person name="Ye F."/>
            <person name="Su P."/>
            <person name="Kiefer A.F."/>
            <person name="Nichols A."/>
            <person name="Cepeda A.J."/>
            <person name="Yan W."/>
            <person name="Fan B."/>
            <person name="Jiang Y."/>
            <person name="Adhikari A."/>
            <person name="Zheng C.-J."/>
            <person name="Schuster L."/>
            <person name="Cowan T.M."/>
            <person name="Smanski M.J."/>
            <person name="Chevrette M.G."/>
            <person name="De Carvalho L.P.S."/>
            <person name="Shen B."/>
        </authorList>
    </citation>
    <scope>NUCLEOTIDE SEQUENCE [LARGE SCALE GENOMIC DNA]</scope>
    <source>
        <strain evidence="4 5">NPDC048117</strain>
    </source>
</reference>
<dbReference type="Gene3D" id="3.40.50.300">
    <property type="entry name" value="P-loop containing nucleotide triphosphate hydrolases"/>
    <property type="match status" value="1"/>
</dbReference>
<proteinExistence type="predicted"/>
<feature type="compositionally biased region" description="Low complexity" evidence="1">
    <location>
        <begin position="23"/>
        <end position="41"/>
    </location>
</feature>
<feature type="compositionally biased region" description="Low complexity" evidence="1">
    <location>
        <begin position="156"/>
        <end position="168"/>
    </location>
</feature>
<feature type="compositionally biased region" description="Basic and acidic residues" evidence="1">
    <location>
        <begin position="9"/>
        <end position="22"/>
    </location>
</feature>
<evidence type="ECO:0000313" key="5">
    <source>
        <dbReference type="Proteomes" id="UP001551584"/>
    </source>
</evidence>
<dbReference type="InterPro" id="IPR027417">
    <property type="entry name" value="P-loop_NTPase"/>
</dbReference>
<feature type="region of interest" description="Disordered" evidence="1">
    <location>
        <begin position="1"/>
        <end position="223"/>
    </location>
</feature>
<feature type="compositionally biased region" description="Basic and acidic residues" evidence="1">
    <location>
        <begin position="43"/>
        <end position="55"/>
    </location>
</feature>